<dbReference type="InterPro" id="IPR041617">
    <property type="entry name" value="TPR_MalT"/>
</dbReference>
<dbReference type="Gene3D" id="1.10.10.10">
    <property type="entry name" value="Winged helix-like DNA-binding domain superfamily/Winged helix DNA-binding domain"/>
    <property type="match status" value="1"/>
</dbReference>
<dbReference type="PANTHER" id="PTHR44688">
    <property type="entry name" value="DNA-BINDING TRANSCRIPTIONAL ACTIVATOR DEVR_DOSR"/>
    <property type="match status" value="1"/>
</dbReference>
<evidence type="ECO:0000256" key="3">
    <source>
        <dbReference type="ARBA" id="ARBA00023163"/>
    </source>
</evidence>
<dbReference type="PANTHER" id="PTHR44688:SF16">
    <property type="entry name" value="DNA-BINDING TRANSCRIPTIONAL ACTIVATOR DEVR_DOSR"/>
    <property type="match status" value="1"/>
</dbReference>
<reference evidence="6 7" key="1">
    <citation type="submission" date="2024-04" db="EMBL/GenBank/DDBJ databases">
        <title>Biological Control Activity of Plant Growth Promoting Rhizobacteria Burkholderia pyrrocinia BX1 against Tobacco black shank Introduction Tobacco black shank (TBS) caused by the oomycete Phytophthora. nicotianae (P. nicotianae) has become a destructive soil.</title>
        <authorList>
            <person name="Liu X."/>
            <person name="Shu C."/>
        </authorList>
    </citation>
    <scope>NUCLEOTIDE SEQUENCE [LARGE SCALE GENOMIC DNA]</scope>
    <source>
        <strain evidence="6 7">BX1</strain>
        <plasmid evidence="6 7">unnamed</plasmid>
    </source>
</reference>
<dbReference type="CDD" id="cd06170">
    <property type="entry name" value="LuxR_C_like"/>
    <property type="match status" value="1"/>
</dbReference>
<evidence type="ECO:0000313" key="7">
    <source>
        <dbReference type="Proteomes" id="UP001484179"/>
    </source>
</evidence>
<dbReference type="PRINTS" id="PR00038">
    <property type="entry name" value="HTHLUXR"/>
</dbReference>
<feature type="compositionally biased region" description="Polar residues" evidence="4">
    <location>
        <begin position="928"/>
        <end position="939"/>
    </location>
</feature>
<geneLocation type="plasmid" evidence="6 7">
    <name>unnamed</name>
</geneLocation>
<dbReference type="PROSITE" id="PS00622">
    <property type="entry name" value="HTH_LUXR_1"/>
    <property type="match status" value="1"/>
</dbReference>
<dbReference type="PROSITE" id="PS50043">
    <property type="entry name" value="HTH_LUXR_2"/>
    <property type="match status" value="1"/>
</dbReference>
<protein>
    <submittedName>
        <fullName evidence="6">LuxR C-terminal-related transcriptional regulator</fullName>
    </submittedName>
</protein>
<feature type="region of interest" description="Disordered" evidence="4">
    <location>
        <begin position="915"/>
        <end position="939"/>
    </location>
</feature>
<dbReference type="SUPFAM" id="SSF48452">
    <property type="entry name" value="TPR-like"/>
    <property type="match status" value="1"/>
</dbReference>
<dbReference type="SMART" id="SM00421">
    <property type="entry name" value="HTH_LUXR"/>
    <property type="match status" value="1"/>
</dbReference>
<proteinExistence type="predicted"/>
<organism evidence="6 7">
    <name type="scientific">Burkholderia pyrrocinia</name>
    <name type="common">Pseudomonas pyrrocinia</name>
    <dbReference type="NCBI Taxonomy" id="60550"/>
    <lineage>
        <taxon>Bacteria</taxon>
        <taxon>Pseudomonadati</taxon>
        <taxon>Pseudomonadota</taxon>
        <taxon>Betaproteobacteria</taxon>
        <taxon>Burkholderiales</taxon>
        <taxon>Burkholderiaceae</taxon>
        <taxon>Burkholderia</taxon>
        <taxon>Burkholderia cepacia complex</taxon>
    </lineage>
</organism>
<feature type="domain" description="HTH luxR-type" evidence="5">
    <location>
        <begin position="851"/>
        <end position="916"/>
    </location>
</feature>
<gene>
    <name evidence="6" type="ORF">WN985_33530</name>
</gene>
<keyword evidence="6" id="KW-0614">Plasmid</keyword>
<evidence type="ECO:0000313" key="6">
    <source>
        <dbReference type="EMBL" id="WZW59279.1"/>
    </source>
</evidence>
<evidence type="ECO:0000256" key="4">
    <source>
        <dbReference type="SAM" id="MobiDB-lite"/>
    </source>
</evidence>
<dbReference type="Gene3D" id="3.40.50.300">
    <property type="entry name" value="P-loop containing nucleotide triphosphate hydrolases"/>
    <property type="match status" value="1"/>
</dbReference>
<keyword evidence="3" id="KW-0804">Transcription</keyword>
<dbReference type="Pfam" id="PF00196">
    <property type="entry name" value="GerE"/>
    <property type="match status" value="1"/>
</dbReference>
<dbReference type="EMBL" id="CP150851">
    <property type="protein sequence ID" value="WZW59279.1"/>
    <property type="molecule type" value="Genomic_DNA"/>
</dbReference>
<name>A0ABZ3BW54_BURPY</name>
<keyword evidence="1" id="KW-0805">Transcription regulation</keyword>
<dbReference type="Proteomes" id="UP001484179">
    <property type="component" value="Plasmid unnamed"/>
</dbReference>
<dbReference type="SUPFAM" id="SSF52540">
    <property type="entry name" value="P-loop containing nucleoside triphosphate hydrolases"/>
    <property type="match status" value="1"/>
</dbReference>
<sequence length="939" mass="103515">MNLPTDPDEQRWDLSLIQTKMAPPRPPRHRVTRRPLLKKLAAAAEHTVTLIIAPAGFGKTTMLSEWCEVLRTRHQLVAWLSLDSDDDDPDQFGAYLVAALSRGTGGVGRHAERLLHKDPLTPGKTVVSVLLNEIATCGKKVFLVLDDFDRLSSTPVRAAVARLLRYAPENFHVLLGARSEPGLTLTHFQAQGQLLRIDESDLRFSADDAQAFFARAGTATLDRPAVELLHDATEGWIAGLQLASLSLQDATDAARVARDLAGNRFGIDAYLDDAVLARLPPAVYQFLLRTSILDRLSPGLCDAIMGAGSRSWEKLDWLERHNLFIRALDDERQWFRYHALMSDALRRRAARQLADEMPKLHRRASQWLAAERHWPEAVRHALAAGDAQQAATWVEHCAMALIDRSDVSMLLSLIGKLPRHLVESRVRLRLANALALAFLMHTPEAGSMLQSVTSDLARHPVDGTRPASGNDALLQIEAVAVAAALSGFRDDSYRSLDLGREAAASPLPVPAWVRRIGQSAQIFGLTYDGRFDEVEQIRRARAVAPIGDREPVYASVYRESMFGLNVLVNGRLSEAAELFESALAYAESNVCRNSAAAAVPAGYLAAVRYEQNDLARARQLVNDRSAITAQACPLGSLSSYCRTTARLHARNGDIASALLCLEQGVELAASRRWLRLRASCDADIVRLCLQRGWLDRATETASELQALMPEQPPAPMGSFLETWASWCEVKARLDIATGRADRAAERLDDLKNAFARAGMTYLEARTSLLRALALEHENAHDAASAALEDALRYAQSNGMISSFVDEGEPSLRLLTRWARDMPDRAGIQRTFVDRLLAAFDPRRGPAGDDDPRDARHLLSAREIEILSHIAHGLSNKEIGRALRVAPETIKWHLKNIFEKLKVGSRFEAVQSGLGVTPVDRGDAKESDTMASRSRTAQNP</sequence>
<keyword evidence="2" id="KW-0238">DNA-binding</keyword>
<dbReference type="InterPro" id="IPR036388">
    <property type="entry name" value="WH-like_DNA-bd_sf"/>
</dbReference>
<dbReference type="RefSeq" id="WP_342312491.1">
    <property type="nucleotide sequence ID" value="NZ_CP150851.1"/>
</dbReference>
<evidence type="ECO:0000256" key="1">
    <source>
        <dbReference type="ARBA" id="ARBA00023015"/>
    </source>
</evidence>
<dbReference type="Pfam" id="PF17874">
    <property type="entry name" value="TPR_MalT"/>
    <property type="match status" value="1"/>
</dbReference>
<keyword evidence="7" id="KW-1185">Reference proteome</keyword>
<evidence type="ECO:0000259" key="5">
    <source>
        <dbReference type="PROSITE" id="PS50043"/>
    </source>
</evidence>
<accession>A0ABZ3BW54</accession>
<dbReference type="Pfam" id="PF25873">
    <property type="entry name" value="WHD_MalT"/>
    <property type="match status" value="1"/>
</dbReference>
<dbReference type="InterPro" id="IPR000792">
    <property type="entry name" value="Tscrpt_reg_LuxR_C"/>
</dbReference>
<dbReference type="InterPro" id="IPR011990">
    <property type="entry name" value="TPR-like_helical_dom_sf"/>
</dbReference>
<dbReference type="Gene3D" id="1.25.40.10">
    <property type="entry name" value="Tetratricopeptide repeat domain"/>
    <property type="match status" value="1"/>
</dbReference>
<evidence type="ECO:0000256" key="2">
    <source>
        <dbReference type="ARBA" id="ARBA00023125"/>
    </source>
</evidence>
<dbReference type="InterPro" id="IPR027417">
    <property type="entry name" value="P-loop_NTPase"/>
</dbReference>
<dbReference type="InterPro" id="IPR059106">
    <property type="entry name" value="WHD_MalT"/>
</dbReference>
<dbReference type="SUPFAM" id="SSF46894">
    <property type="entry name" value="C-terminal effector domain of the bipartite response regulators"/>
    <property type="match status" value="1"/>
</dbReference>
<dbReference type="InterPro" id="IPR016032">
    <property type="entry name" value="Sig_transdc_resp-reg_C-effctor"/>
</dbReference>